<reference evidence="7" key="1">
    <citation type="journal article" date="2020" name="Stud. Mycol.">
        <title>101 Dothideomycetes genomes: a test case for predicting lifestyles and emergence of pathogens.</title>
        <authorList>
            <person name="Haridas S."/>
            <person name="Albert R."/>
            <person name="Binder M."/>
            <person name="Bloem J."/>
            <person name="Labutti K."/>
            <person name="Salamov A."/>
            <person name="Andreopoulos B."/>
            <person name="Baker S."/>
            <person name="Barry K."/>
            <person name="Bills G."/>
            <person name="Bluhm B."/>
            <person name="Cannon C."/>
            <person name="Castanera R."/>
            <person name="Culley D."/>
            <person name="Daum C."/>
            <person name="Ezra D."/>
            <person name="Gonzalez J."/>
            <person name="Henrissat B."/>
            <person name="Kuo A."/>
            <person name="Liang C."/>
            <person name="Lipzen A."/>
            <person name="Lutzoni F."/>
            <person name="Magnuson J."/>
            <person name="Mondo S."/>
            <person name="Nolan M."/>
            <person name="Ohm R."/>
            <person name="Pangilinan J."/>
            <person name="Park H.-J."/>
            <person name="Ramirez L."/>
            <person name="Alfaro M."/>
            <person name="Sun H."/>
            <person name="Tritt A."/>
            <person name="Yoshinaga Y."/>
            <person name="Zwiers L.-H."/>
            <person name="Turgeon B."/>
            <person name="Goodwin S."/>
            <person name="Spatafora J."/>
            <person name="Crous P."/>
            <person name="Grigoriev I."/>
        </authorList>
    </citation>
    <scope>NUCLEOTIDE SEQUENCE</scope>
    <source>
        <strain evidence="7">CBS 133067</strain>
    </source>
</reference>
<feature type="transmembrane region" description="Helical" evidence="6">
    <location>
        <begin position="276"/>
        <end position="299"/>
    </location>
</feature>
<keyword evidence="8" id="KW-1185">Reference proteome</keyword>
<feature type="transmembrane region" description="Helical" evidence="6">
    <location>
        <begin position="80"/>
        <end position="99"/>
    </location>
</feature>
<keyword evidence="2" id="KW-0813">Transport</keyword>
<dbReference type="GO" id="GO:0022857">
    <property type="term" value="F:transmembrane transporter activity"/>
    <property type="evidence" value="ECO:0007669"/>
    <property type="project" value="InterPro"/>
</dbReference>
<dbReference type="AlphaFoldDB" id="A0A9P4IE89"/>
<protein>
    <submittedName>
        <fullName evidence="7">MFS general substrate transporter</fullName>
    </submittedName>
</protein>
<evidence type="ECO:0000256" key="5">
    <source>
        <dbReference type="ARBA" id="ARBA00023136"/>
    </source>
</evidence>
<dbReference type="OrthoDB" id="2985014at2759"/>
<feature type="transmembrane region" description="Helical" evidence="6">
    <location>
        <begin position="134"/>
        <end position="157"/>
    </location>
</feature>
<evidence type="ECO:0000256" key="4">
    <source>
        <dbReference type="ARBA" id="ARBA00022989"/>
    </source>
</evidence>
<dbReference type="FunFam" id="1.20.1250.20:FF:000013">
    <property type="entry name" value="MFS general substrate transporter"/>
    <property type="match status" value="1"/>
</dbReference>
<dbReference type="InterPro" id="IPR011701">
    <property type="entry name" value="MFS"/>
</dbReference>
<keyword evidence="5 6" id="KW-0472">Membrane</keyword>
<dbReference type="EMBL" id="ML978124">
    <property type="protein sequence ID" value="KAF2100206.1"/>
    <property type="molecule type" value="Genomic_DNA"/>
</dbReference>
<dbReference type="InterPro" id="IPR036259">
    <property type="entry name" value="MFS_trans_sf"/>
</dbReference>
<dbReference type="Gene3D" id="1.20.1250.20">
    <property type="entry name" value="MFS general substrate transporter like domains"/>
    <property type="match status" value="2"/>
</dbReference>
<dbReference type="GO" id="GO:0016020">
    <property type="term" value="C:membrane"/>
    <property type="evidence" value="ECO:0007669"/>
    <property type="project" value="UniProtKB-SubCell"/>
</dbReference>
<feature type="transmembrane region" description="Helical" evidence="6">
    <location>
        <begin position="169"/>
        <end position="189"/>
    </location>
</feature>
<feature type="transmembrane region" description="Helical" evidence="6">
    <location>
        <begin position="430"/>
        <end position="449"/>
    </location>
</feature>
<dbReference type="PANTHER" id="PTHR43791:SF36">
    <property type="entry name" value="TRANSPORTER, PUTATIVE (AFU_ORTHOLOGUE AFUA_6G08340)-RELATED"/>
    <property type="match status" value="1"/>
</dbReference>
<gene>
    <name evidence="7" type="ORF">NA57DRAFT_64869</name>
</gene>
<keyword evidence="3 6" id="KW-0812">Transmembrane</keyword>
<accession>A0A9P4IE89</accession>
<evidence type="ECO:0000256" key="3">
    <source>
        <dbReference type="ARBA" id="ARBA00022692"/>
    </source>
</evidence>
<evidence type="ECO:0000256" key="2">
    <source>
        <dbReference type="ARBA" id="ARBA00022448"/>
    </source>
</evidence>
<keyword evidence="4 6" id="KW-1133">Transmembrane helix</keyword>
<comment type="caution">
    <text evidence="7">The sequence shown here is derived from an EMBL/GenBank/DDBJ whole genome shotgun (WGS) entry which is preliminary data.</text>
</comment>
<feature type="transmembrane region" description="Helical" evidence="6">
    <location>
        <begin position="311"/>
        <end position="331"/>
    </location>
</feature>
<feature type="transmembrane region" description="Helical" evidence="6">
    <location>
        <begin position="201"/>
        <end position="224"/>
    </location>
</feature>
<evidence type="ECO:0000256" key="1">
    <source>
        <dbReference type="ARBA" id="ARBA00004141"/>
    </source>
</evidence>
<organism evidence="7 8">
    <name type="scientific">Rhizodiscina lignyota</name>
    <dbReference type="NCBI Taxonomy" id="1504668"/>
    <lineage>
        <taxon>Eukaryota</taxon>
        <taxon>Fungi</taxon>
        <taxon>Dikarya</taxon>
        <taxon>Ascomycota</taxon>
        <taxon>Pezizomycotina</taxon>
        <taxon>Dothideomycetes</taxon>
        <taxon>Pleosporomycetidae</taxon>
        <taxon>Aulographales</taxon>
        <taxon>Rhizodiscinaceae</taxon>
        <taxon>Rhizodiscina</taxon>
    </lineage>
</organism>
<feature type="transmembrane region" description="Helical" evidence="6">
    <location>
        <begin position="338"/>
        <end position="359"/>
    </location>
</feature>
<comment type="subcellular location">
    <subcellularLocation>
        <location evidence="1">Membrane</location>
        <topology evidence="1">Multi-pass membrane protein</topology>
    </subcellularLocation>
</comment>
<dbReference type="SUPFAM" id="SSF103473">
    <property type="entry name" value="MFS general substrate transporter"/>
    <property type="match status" value="1"/>
</dbReference>
<feature type="transmembrane region" description="Helical" evidence="6">
    <location>
        <begin position="365"/>
        <end position="385"/>
    </location>
</feature>
<dbReference type="PANTHER" id="PTHR43791">
    <property type="entry name" value="PERMEASE-RELATED"/>
    <property type="match status" value="1"/>
</dbReference>
<sequence>MTSSVGKVEDKGVVQIEFQTSETKEVSGFIYEDPKKAPRPRPEERRLVFKADLLIVGLTSLVFLVNQWDRGNIGNAHGQFYNAISLYYIGYVICILPANLSVRFLKPHRQIGGCVVLFAILSCCMADAKNAGTVLALRIIFGFISAFLQALTIYTSMWYKKNELATRTGIFYSAATIAGGFSGLIDYAIQKNLDGALGHSAWQWLFIIEGIAGVFVGLCCWILLPPAPDQMKRNHWIFSEKEIEIAISRMKSYNVEHAEVQWKQIWLAVKDPKTTLFSFMNAGTSLALASISAFLPTFIAQFGYSKVRTQLFSVIPYACAFVTLIVVNIWSDKVNRKGVFLMGLLCTSSVGYVILIAVHNVKVKIFATCLITMGTFPGVTILGAWTSINTGGFTKRASTWGIAEVTGQCLAILGSHIYTNPPQYIKGHSIALAFNLLALIAVIICWFWMRWLNQPKEKEALEHAEASGINAVKISIAPDPPPVDHDSKAFIEEAICAHRDVVYTARIVSNHPSKHGK</sequence>
<dbReference type="Pfam" id="PF07690">
    <property type="entry name" value="MFS_1"/>
    <property type="match status" value="1"/>
</dbReference>
<feature type="transmembrane region" description="Helical" evidence="6">
    <location>
        <begin position="397"/>
        <end position="418"/>
    </location>
</feature>
<feature type="transmembrane region" description="Helical" evidence="6">
    <location>
        <begin position="47"/>
        <end position="68"/>
    </location>
</feature>
<evidence type="ECO:0000313" key="7">
    <source>
        <dbReference type="EMBL" id="KAF2100206.1"/>
    </source>
</evidence>
<proteinExistence type="predicted"/>
<name>A0A9P4IE89_9PEZI</name>
<dbReference type="Proteomes" id="UP000799772">
    <property type="component" value="Unassembled WGS sequence"/>
</dbReference>
<evidence type="ECO:0000256" key="6">
    <source>
        <dbReference type="SAM" id="Phobius"/>
    </source>
</evidence>
<evidence type="ECO:0000313" key="8">
    <source>
        <dbReference type="Proteomes" id="UP000799772"/>
    </source>
</evidence>
<feature type="transmembrane region" description="Helical" evidence="6">
    <location>
        <begin position="111"/>
        <end position="128"/>
    </location>
</feature>